<dbReference type="PANTHER" id="PTHR32251">
    <property type="entry name" value="3-OXO-5-ALPHA-STEROID 4-DEHYDROGENASE"/>
    <property type="match status" value="1"/>
</dbReference>
<dbReference type="PANTHER" id="PTHR32251:SF17">
    <property type="entry name" value="STEROID 5-ALPHA REDUCTASE C-TERMINAL DOMAIN-CONTAINING PROTEIN"/>
    <property type="match status" value="1"/>
</dbReference>
<protein>
    <submittedName>
        <fullName evidence="2">DUF1295 domain-containing protein</fullName>
    </submittedName>
</protein>
<dbReference type="AlphaFoldDB" id="A0AAP8MCY2"/>
<keyword evidence="1" id="KW-1133">Transmembrane helix</keyword>
<dbReference type="Proteomes" id="UP000235162">
    <property type="component" value="Unassembled WGS sequence"/>
</dbReference>
<evidence type="ECO:0000313" key="3">
    <source>
        <dbReference type="Proteomes" id="UP000235162"/>
    </source>
</evidence>
<dbReference type="EMBL" id="PKUR01000003">
    <property type="protein sequence ID" value="PLW85490.1"/>
    <property type="molecule type" value="Genomic_DNA"/>
</dbReference>
<reference evidence="2 3" key="1">
    <citation type="submission" date="2018-01" db="EMBL/GenBank/DDBJ databases">
        <title>The draft genome sequence of Halioglobus japonicus S1-36.</title>
        <authorList>
            <person name="Du Z.-J."/>
            <person name="Shi M.-J."/>
        </authorList>
    </citation>
    <scope>NUCLEOTIDE SEQUENCE [LARGE SCALE GENOMIC DNA]</scope>
    <source>
        <strain evidence="2 3">S1-36</strain>
    </source>
</reference>
<dbReference type="Gene3D" id="1.20.120.1630">
    <property type="match status" value="1"/>
</dbReference>
<feature type="transmembrane region" description="Helical" evidence="1">
    <location>
        <begin position="125"/>
        <end position="149"/>
    </location>
</feature>
<comment type="caution">
    <text evidence="2">The sequence shown here is derived from an EMBL/GenBank/DDBJ whole genome shotgun (WGS) entry which is preliminary data.</text>
</comment>
<evidence type="ECO:0000313" key="2">
    <source>
        <dbReference type="EMBL" id="PLW85490.1"/>
    </source>
</evidence>
<organism evidence="2 3">
    <name type="scientific">Halioglobus japonicus</name>
    <dbReference type="NCBI Taxonomy" id="930805"/>
    <lineage>
        <taxon>Bacteria</taxon>
        <taxon>Pseudomonadati</taxon>
        <taxon>Pseudomonadota</taxon>
        <taxon>Gammaproteobacteria</taxon>
        <taxon>Cellvibrionales</taxon>
        <taxon>Halieaceae</taxon>
        <taxon>Halioglobus</taxon>
    </lineage>
</organism>
<evidence type="ECO:0000256" key="1">
    <source>
        <dbReference type="SAM" id="Phobius"/>
    </source>
</evidence>
<proteinExistence type="predicted"/>
<keyword evidence="1" id="KW-0812">Transmembrane</keyword>
<accession>A0AAP8MCY2</accession>
<dbReference type="GO" id="GO:0016020">
    <property type="term" value="C:membrane"/>
    <property type="evidence" value="ECO:0007669"/>
    <property type="project" value="TreeGrafter"/>
</dbReference>
<dbReference type="KEGG" id="hja:BST95_04205"/>
<dbReference type="RefSeq" id="WP_084198272.1">
    <property type="nucleotide sequence ID" value="NZ_BMYL01000003.1"/>
</dbReference>
<feature type="transmembrane region" description="Helical" evidence="1">
    <location>
        <begin position="27"/>
        <end position="50"/>
    </location>
</feature>
<keyword evidence="1" id="KW-0472">Membrane</keyword>
<dbReference type="Pfam" id="PF06966">
    <property type="entry name" value="DUF1295"/>
    <property type="match status" value="1"/>
</dbReference>
<name>A0AAP8MCY2_9GAMM</name>
<sequence length="280" mass="30492">MRGILIVYILGLGVAWAGSQGSAEFAGLPVFALCALLAFVIQWVAFVPAYLKQTEKFYDLIGSTTYITCVLLALVLAGAYDTRSLILAGCVLIWAGRLGSFLFARIHQDGADDRFDKIKPNPLRFFFTWSLQGLWVLITAGAALAAISAGNASPVGAIEILGALLWLAGFAIEVVADRQKRAFRSRAGAGQFITEGLWARSRHPNYFGEILLWFGVALIAAPALHGWALVALISPVFVYLLLSRVSGVPLLEKKAEAKWGGQEDYEAYKARTPVLMLKLW</sequence>
<feature type="transmembrane region" description="Helical" evidence="1">
    <location>
        <begin position="155"/>
        <end position="176"/>
    </location>
</feature>
<gene>
    <name evidence="2" type="ORF">C0029_12770</name>
</gene>
<keyword evidence="3" id="KW-1185">Reference proteome</keyword>
<feature type="transmembrane region" description="Helical" evidence="1">
    <location>
        <begin position="85"/>
        <end position="104"/>
    </location>
</feature>
<dbReference type="InterPro" id="IPR010721">
    <property type="entry name" value="UstE-like"/>
</dbReference>
<feature type="transmembrane region" description="Helical" evidence="1">
    <location>
        <begin position="57"/>
        <end position="79"/>
    </location>
</feature>
<dbReference type="PROSITE" id="PS50244">
    <property type="entry name" value="S5A_REDUCTASE"/>
    <property type="match status" value="1"/>
</dbReference>
<feature type="transmembrane region" description="Helical" evidence="1">
    <location>
        <begin position="210"/>
        <end position="242"/>
    </location>
</feature>